<evidence type="ECO:0000313" key="4">
    <source>
        <dbReference type="Proteomes" id="UP000831787"/>
    </source>
</evidence>
<organism evidence="3 4">
    <name type="scientific">Halobacillus salinarum</name>
    <dbReference type="NCBI Taxonomy" id="2932257"/>
    <lineage>
        <taxon>Bacteria</taxon>
        <taxon>Bacillati</taxon>
        <taxon>Bacillota</taxon>
        <taxon>Bacilli</taxon>
        <taxon>Bacillales</taxon>
        <taxon>Bacillaceae</taxon>
        <taxon>Halobacillus</taxon>
    </lineage>
</organism>
<keyword evidence="2" id="KW-0472">Membrane</keyword>
<evidence type="ECO:0000256" key="1">
    <source>
        <dbReference type="SAM" id="MobiDB-lite"/>
    </source>
</evidence>
<protein>
    <recommendedName>
        <fullName evidence="5">Stage III sporulation protein AG</fullName>
    </recommendedName>
</protein>
<name>A0ABY4EF82_9BACI</name>
<feature type="compositionally biased region" description="Polar residues" evidence="1">
    <location>
        <begin position="54"/>
        <end position="76"/>
    </location>
</feature>
<accession>A0ABY4EF82</accession>
<evidence type="ECO:0000256" key="2">
    <source>
        <dbReference type="SAM" id="Phobius"/>
    </source>
</evidence>
<keyword evidence="4" id="KW-1185">Reference proteome</keyword>
<feature type="region of interest" description="Disordered" evidence="1">
    <location>
        <begin position="48"/>
        <end position="76"/>
    </location>
</feature>
<dbReference type="RefSeq" id="WP_244707765.1">
    <property type="nucleotide sequence ID" value="NZ_CP095073.1"/>
</dbReference>
<dbReference type="EMBL" id="CP095073">
    <property type="protein sequence ID" value="UOQ42558.1"/>
    <property type="molecule type" value="Genomic_DNA"/>
</dbReference>
<keyword evidence="2" id="KW-1133">Transmembrane helix</keyword>
<keyword evidence="2" id="KW-0812">Transmembrane</keyword>
<sequence length="158" mass="17872">MNKWWNKLFSPLSSKEGRKLNKTKYIIGLGIIGVLLILTSSWFKPSSGKDALPQEQTEQTKSHSSNDQVSASTDSIGQLESEYEKQLKPLLENIEGVSDVDIMINLSATQSKVYDKNLIIGKQTTKETDKNGGKGRLKTIPKKNSWYWCVKVTVKFRY</sequence>
<dbReference type="Proteomes" id="UP000831787">
    <property type="component" value="Chromosome"/>
</dbReference>
<feature type="transmembrane region" description="Helical" evidence="2">
    <location>
        <begin position="25"/>
        <end position="43"/>
    </location>
</feature>
<evidence type="ECO:0000313" key="3">
    <source>
        <dbReference type="EMBL" id="UOQ42558.1"/>
    </source>
</evidence>
<proteinExistence type="predicted"/>
<gene>
    <name evidence="3" type="ORF">MUN89_11235</name>
</gene>
<reference evidence="3 4" key="1">
    <citation type="submission" date="2022-04" db="EMBL/GenBank/DDBJ databases">
        <title>Halobacillus sp. isolated from saltern.</title>
        <authorList>
            <person name="Won M."/>
            <person name="Lee C.-M."/>
            <person name="Woen H.-Y."/>
            <person name="Kwon S.-W."/>
        </authorList>
    </citation>
    <scope>NUCLEOTIDE SEQUENCE [LARGE SCALE GENOMIC DNA]</scope>
    <source>
        <strain evidence="3 4">SSBR10-3</strain>
    </source>
</reference>
<evidence type="ECO:0008006" key="5">
    <source>
        <dbReference type="Google" id="ProtNLM"/>
    </source>
</evidence>